<reference evidence="2" key="1">
    <citation type="journal article" date="2021" name="Open Biol.">
        <title>Shared evolutionary footprints suggest mitochondrial oxidative damage underlies multiple complex I losses in fungi.</title>
        <authorList>
            <person name="Schikora-Tamarit M.A."/>
            <person name="Marcet-Houben M."/>
            <person name="Nosek J."/>
            <person name="Gabaldon T."/>
        </authorList>
    </citation>
    <scope>NUCLEOTIDE SEQUENCE</scope>
    <source>
        <strain evidence="2">CBS2887</strain>
    </source>
</reference>
<dbReference type="GO" id="GO:0005634">
    <property type="term" value="C:nucleus"/>
    <property type="evidence" value="ECO:0007669"/>
    <property type="project" value="TreeGrafter"/>
</dbReference>
<accession>A0A9P8Q081</accession>
<dbReference type="Proteomes" id="UP000774326">
    <property type="component" value="Unassembled WGS sequence"/>
</dbReference>
<evidence type="ECO:0000313" key="3">
    <source>
        <dbReference type="Proteomes" id="UP000774326"/>
    </source>
</evidence>
<reference evidence="2" key="2">
    <citation type="submission" date="2021-01" db="EMBL/GenBank/DDBJ databases">
        <authorList>
            <person name="Schikora-Tamarit M.A."/>
        </authorList>
    </citation>
    <scope>NUCLEOTIDE SEQUENCE</scope>
    <source>
        <strain evidence="2">CBS2887</strain>
    </source>
</reference>
<gene>
    <name evidence="2" type="ORF">WICPIJ_007252</name>
</gene>
<comment type="caution">
    <text evidence="2">The sequence shown here is derived from an EMBL/GenBank/DDBJ whole genome shotgun (WGS) entry which is preliminary data.</text>
</comment>
<dbReference type="PANTHER" id="PTHR10300">
    <property type="entry name" value="CALCIPRESSIN"/>
    <property type="match status" value="1"/>
</dbReference>
<name>A0A9P8Q081_WICPI</name>
<dbReference type="PANTHER" id="PTHR10300:SF14">
    <property type="entry name" value="PROTEIN SARAH"/>
    <property type="match status" value="1"/>
</dbReference>
<sequence>MSQFPQTSSDKSQPTDLIKDEEVAITNTLILTGFDNESLKDSTFIQDLQQDIITEIDSNPEEYGTGDAINDGSIIKFIVLTAFKRIIIVLQNHKQSVSLYAVIPKILAKHQITAGANIKVGFSLFDYNNQISELDTLQIPANVKLFLISPPVSPPNGFEYDRLEDPPTNHQIFTLEEIQNLQSQHIPTPMDQKLEVHEKHKHEHPTWEILLNDSQVPDVPRIILNPSLNQDDEMDELDTNNTQTGTYHGQFMRSVRPYVRTVMPQRSIFDEVDGSDIEEEIDYS</sequence>
<dbReference type="OrthoDB" id="17212at2759"/>
<comment type="similarity">
    <text evidence="1">Belongs to the RCAN family.</text>
</comment>
<proteinExistence type="inferred from homology"/>
<evidence type="ECO:0000256" key="1">
    <source>
        <dbReference type="ARBA" id="ARBA00008209"/>
    </source>
</evidence>
<organism evidence="2 3">
    <name type="scientific">Wickerhamomyces pijperi</name>
    <name type="common">Yeast</name>
    <name type="synonym">Pichia pijperi</name>
    <dbReference type="NCBI Taxonomy" id="599730"/>
    <lineage>
        <taxon>Eukaryota</taxon>
        <taxon>Fungi</taxon>
        <taxon>Dikarya</taxon>
        <taxon>Ascomycota</taxon>
        <taxon>Saccharomycotina</taxon>
        <taxon>Saccharomycetes</taxon>
        <taxon>Phaffomycetales</taxon>
        <taxon>Wickerhamomycetaceae</taxon>
        <taxon>Wickerhamomyces</taxon>
    </lineage>
</organism>
<dbReference type="EMBL" id="JAEUBG010004206">
    <property type="protein sequence ID" value="KAH3681812.1"/>
    <property type="molecule type" value="Genomic_DNA"/>
</dbReference>
<dbReference type="GO" id="GO:0019722">
    <property type="term" value="P:calcium-mediated signaling"/>
    <property type="evidence" value="ECO:0007669"/>
    <property type="project" value="InterPro"/>
</dbReference>
<dbReference type="Pfam" id="PF04847">
    <property type="entry name" value="Calcipressin"/>
    <property type="match status" value="1"/>
</dbReference>
<dbReference type="GO" id="GO:0005737">
    <property type="term" value="C:cytoplasm"/>
    <property type="evidence" value="ECO:0007669"/>
    <property type="project" value="TreeGrafter"/>
</dbReference>
<keyword evidence="3" id="KW-1185">Reference proteome</keyword>
<dbReference type="GO" id="GO:0008597">
    <property type="term" value="F:calcium-dependent protein serine/threonine phosphatase regulator activity"/>
    <property type="evidence" value="ECO:0007669"/>
    <property type="project" value="TreeGrafter"/>
</dbReference>
<protein>
    <submittedName>
        <fullName evidence="2">Uncharacterized protein</fullName>
    </submittedName>
</protein>
<evidence type="ECO:0000313" key="2">
    <source>
        <dbReference type="EMBL" id="KAH3681812.1"/>
    </source>
</evidence>
<dbReference type="AlphaFoldDB" id="A0A9P8Q081"/>
<dbReference type="InterPro" id="IPR006931">
    <property type="entry name" value="Calcipressin"/>
</dbReference>